<dbReference type="SMART" id="SM00448">
    <property type="entry name" value="REC"/>
    <property type="match status" value="1"/>
</dbReference>
<proteinExistence type="predicted"/>
<feature type="domain" description="OmpR/PhoB-type" evidence="7">
    <location>
        <begin position="132"/>
        <end position="230"/>
    </location>
</feature>
<dbReference type="CDD" id="cd17574">
    <property type="entry name" value="REC_OmpR"/>
    <property type="match status" value="1"/>
</dbReference>
<keyword evidence="2 5" id="KW-0238">DNA-binding</keyword>
<evidence type="ECO:0000256" key="3">
    <source>
        <dbReference type="ARBA" id="ARBA00023163"/>
    </source>
</evidence>
<dbReference type="InterPro" id="IPR016032">
    <property type="entry name" value="Sig_transdc_resp-reg_C-effctor"/>
</dbReference>
<dbReference type="Proteomes" id="UP001629536">
    <property type="component" value="Unassembled WGS sequence"/>
</dbReference>
<feature type="DNA-binding region" description="OmpR/PhoB-type" evidence="5">
    <location>
        <begin position="132"/>
        <end position="230"/>
    </location>
</feature>
<evidence type="ECO:0000259" key="6">
    <source>
        <dbReference type="PROSITE" id="PS50110"/>
    </source>
</evidence>
<dbReference type="Pfam" id="PF00072">
    <property type="entry name" value="Response_reg"/>
    <property type="match status" value="1"/>
</dbReference>
<dbReference type="InterPro" id="IPR001867">
    <property type="entry name" value="OmpR/PhoB-type_DNA-bd"/>
</dbReference>
<dbReference type="Pfam" id="PF00486">
    <property type="entry name" value="Trans_reg_C"/>
    <property type="match status" value="1"/>
</dbReference>
<evidence type="ECO:0000256" key="2">
    <source>
        <dbReference type="ARBA" id="ARBA00023125"/>
    </source>
</evidence>
<dbReference type="SMART" id="SM00862">
    <property type="entry name" value="Trans_reg_C"/>
    <property type="match status" value="1"/>
</dbReference>
<dbReference type="Gene3D" id="3.40.50.2300">
    <property type="match status" value="1"/>
</dbReference>
<keyword evidence="3" id="KW-0804">Transcription</keyword>
<dbReference type="CDD" id="cd00383">
    <property type="entry name" value="trans_reg_C"/>
    <property type="match status" value="1"/>
</dbReference>
<comment type="caution">
    <text evidence="8">The sequence shown here is derived from an EMBL/GenBank/DDBJ whole genome shotgun (WGS) entry which is preliminary data.</text>
</comment>
<feature type="domain" description="Response regulatory" evidence="6">
    <location>
        <begin position="5"/>
        <end position="118"/>
    </location>
</feature>
<name>A0ABW9F914_9FIRM</name>
<dbReference type="PROSITE" id="PS51755">
    <property type="entry name" value="OMPR_PHOB"/>
    <property type="match status" value="1"/>
</dbReference>
<dbReference type="Gene3D" id="6.10.250.690">
    <property type="match status" value="1"/>
</dbReference>
<sequence length="235" mass="27278">MRSYNILVVEDDIAISESIGIYLKNSNYNVFYAKDGIDCLLIFEKEKIDLILMDLMMPNMSGEETIIKLREKSYVPIIILSAKSENYDKIIGLDIGADDYITKPFNPLELLARVNSNIRRFYNFNKNESKDKNIIRIGGIELNTMSKDIKIDGRKISLTSIEYGILELLMKNINRVFSVEQIYEHVWDEPAIDSKTVTVHIRRIREKIEIDPKNPRYLQVSWGLGYKFVNPMKGE</sequence>
<dbReference type="InterPro" id="IPR011006">
    <property type="entry name" value="CheY-like_superfamily"/>
</dbReference>
<evidence type="ECO:0000256" key="4">
    <source>
        <dbReference type="PROSITE-ProRule" id="PRU00169"/>
    </source>
</evidence>
<dbReference type="SUPFAM" id="SSF46894">
    <property type="entry name" value="C-terminal effector domain of the bipartite response regulators"/>
    <property type="match status" value="1"/>
</dbReference>
<gene>
    <name evidence="8" type="ORF">ABGF40_06990</name>
</gene>
<dbReference type="RefSeq" id="WP_408104726.1">
    <property type="nucleotide sequence ID" value="NZ_JBFNFH010000018.1"/>
</dbReference>
<reference evidence="8 9" key="1">
    <citation type="journal article" date="2024" name="Front. Microbiol.">
        <title>Pangenomic and biochemical analyses of Helcococcus ovis reveal widespread tetracycline resistance and a novel bacterial species, Helcococcus bovis.</title>
        <authorList>
            <person name="Cunha F."/>
            <person name="Zhai Y."/>
            <person name="Casaro S."/>
            <person name="Jones K.L."/>
            <person name="Hernandez M."/>
            <person name="Bisinotto R.S."/>
            <person name="Kariyawasam S."/>
            <person name="Brown M.B."/>
            <person name="Phillips A."/>
            <person name="Jeong K.C."/>
            <person name="Galvao K.N."/>
        </authorList>
    </citation>
    <scope>NUCLEOTIDE SEQUENCE [LARGE SCALE GENOMIC DNA]</scope>
    <source>
        <strain evidence="8 9">KG197</strain>
    </source>
</reference>
<evidence type="ECO:0000313" key="8">
    <source>
        <dbReference type="EMBL" id="MFM1525416.1"/>
    </source>
</evidence>
<dbReference type="EMBL" id="JBFNFH010000018">
    <property type="protein sequence ID" value="MFM1525416.1"/>
    <property type="molecule type" value="Genomic_DNA"/>
</dbReference>
<dbReference type="InterPro" id="IPR001789">
    <property type="entry name" value="Sig_transdc_resp-reg_receiver"/>
</dbReference>
<dbReference type="SUPFAM" id="SSF52172">
    <property type="entry name" value="CheY-like"/>
    <property type="match status" value="1"/>
</dbReference>
<keyword evidence="9" id="KW-1185">Reference proteome</keyword>
<dbReference type="PANTHER" id="PTHR48111:SF2">
    <property type="entry name" value="RESPONSE REGULATOR SAER"/>
    <property type="match status" value="1"/>
</dbReference>
<dbReference type="PANTHER" id="PTHR48111">
    <property type="entry name" value="REGULATOR OF RPOS"/>
    <property type="match status" value="1"/>
</dbReference>
<keyword evidence="4" id="KW-0597">Phosphoprotein</keyword>
<dbReference type="Gene3D" id="1.10.10.10">
    <property type="entry name" value="Winged helix-like DNA-binding domain superfamily/Winged helix DNA-binding domain"/>
    <property type="match status" value="1"/>
</dbReference>
<dbReference type="InterPro" id="IPR036388">
    <property type="entry name" value="WH-like_DNA-bd_sf"/>
</dbReference>
<accession>A0ABW9F914</accession>
<evidence type="ECO:0000256" key="1">
    <source>
        <dbReference type="ARBA" id="ARBA00023015"/>
    </source>
</evidence>
<dbReference type="PROSITE" id="PS50110">
    <property type="entry name" value="RESPONSE_REGULATORY"/>
    <property type="match status" value="1"/>
</dbReference>
<evidence type="ECO:0000256" key="5">
    <source>
        <dbReference type="PROSITE-ProRule" id="PRU01091"/>
    </source>
</evidence>
<keyword evidence="1" id="KW-0805">Transcription regulation</keyword>
<evidence type="ECO:0000313" key="9">
    <source>
        <dbReference type="Proteomes" id="UP001629536"/>
    </source>
</evidence>
<dbReference type="InterPro" id="IPR039420">
    <property type="entry name" value="WalR-like"/>
</dbReference>
<feature type="modified residue" description="4-aspartylphosphate" evidence="4">
    <location>
        <position position="54"/>
    </location>
</feature>
<organism evidence="8 9">
    <name type="scientific">Helcococcus bovis</name>
    <dbReference type="NCBI Taxonomy" id="3153252"/>
    <lineage>
        <taxon>Bacteria</taxon>
        <taxon>Bacillati</taxon>
        <taxon>Bacillota</taxon>
        <taxon>Tissierellia</taxon>
        <taxon>Tissierellales</taxon>
        <taxon>Peptoniphilaceae</taxon>
        <taxon>Helcococcus</taxon>
    </lineage>
</organism>
<evidence type="ECO:0000259" key="7">
    <source>
        <dbReference type="PROSITE" id="PS51755"/>
    </source>
</evidence>
<protein>
    <submittedName>
        <fullName evidence="8">Response regulator transcription factor</fullName>
    </submittedName>
</protein>